<accession>A0A1S8MTH7</accession>
<dbReference type="AlphaFoldDB" id="A0A1S8MTH7"/>
<evidence type="ECO:0000256" key="1">
    <source>
        <dbReference type="ARBA" id="ARBA00023002"/>
    </source>
</evidence>
<name>A0A1S8MTH7_CLOSA</name>
<dbReference type="Pfam" id="PF00171">
    <property type="entry name" value="Aldedh"/>
    <property type="match status" value="1"/>
</dbReference>
<dbReference type="GO" id="GO:0016491">
    <property type="term" value="F:oxidoreductase activity"/>
    <property type="evidence" value="ECO:0007669"/>
    <property type="project" value="UniProtKB-KW"/>
</dbReference>
<dbReference type="SUPFAM" id="SSF53720">
    <property type="entry name" value="ALDH-like"/>
    <property type="match status" value="1"/>
</dbReference>
<keyword evidence="1" id="KW-0560">Oxidoreductase</keyword>
<dbReference type="EMBL" id="LZYZ01000008">
    <property type="protein sequence ID" value="OOM07469.1"/>
    <property type="molecule type" value="Genomic_DNA"/>
</dbReference>
<evidence type="ECO:0000313" key="4">
    <source>
        <dbReference type="Proteomes" id="UP000191154"/>
    </source>
</evidence>
<dbReference type="RefSeq" id="WP_077867001.1">
    <property type="nucleotide sequence ID" value="NZ_LZYZ01000008.1"/>
</dbReference>
<comment type="caution">
    <text evidence="3">The sequence shown here is derived from an EMBL/GenBank/DDBJ whole genome shotgun (WGS) entry which is preliminary data.</text>
</comment>
<evidence type="ECO:0000313" key="3">
    <source>
        <dbReference type="EMBL" id="OOM07469.1"/>
    </source>
</evidence>
<dbReference type="InterPro" id="IPR016162">
    <property type="entry name" value="Ald_DH_N"/>
</dbReference>
<dbReference type="InterPro" id="IPR016161">
    <property type="entry name" value="Ald_DH/histidinol_DH"/>
</dbReference>
<gene>
    <name evidence="3" type="ORF">CLOSAC_39990</name>
</gene>
<reference evidence="3 4" key="1">
    <citation type="submission" date="2016-05" db="EMBL/GenBank/DDBJ databases">
        <title>Microbial solvent formation.</title>
        <authorList>
            <person name="Poehlein A."/>
            <person name="Montoya Solano J.D."/>
            <person name="Flitsch S."/>
            <person name="Krabben P."/>
            <person name="Duerre P."/>
            <person name="Daniel R."/>
        </authorList>
    </citation>
    <scope>NUCLEOTIDE SEQUENCE [LARGE SCALE GENOMIC DNA]</scope>
    <source>
        <strain evidence="3 4">L1-8</strain>
    </source>
</reference>
<dbReference type="InterPro" id="IPR015590">
    <property type="entry name" value="Aldehyde_DH_dom"/>
</dbReference>
<dbReference type="Proteomes" id="UP000191154">
    <property type="component" value="Unassembled WGS sequence"/>
</dbReference>
<organism evidence="3 4">
    <name type="scientific">Clostridium saccharobutylicum</name>
    <dbReference type="NCBI Taxonomy" id="169679"/>
    <lineage>
        <taxon>Bacteria</taxon>
        <taxon>Bacillati</taxon>
        <taxon>Bacillota</taxon>
        <taxon>Clostridia</taxon>
        <taxon>Eubacteriales</taxon>
        <taxon>Clostridiaceae</taxon>
        <taxon>Clostridium</taxon>
    </lineage>
</organism>
<protein>
    <submittedName>
        <fullName evidence="3">Succinic semialdehyde dehydrogenase</fullName>
    </submittedName>
</protein>
<sequence length="457" mass="51726">MNINAIFPGRKFVSSNKIEIKNLKNQLVAEMDIIPSVLVYKIRRNLLKSESQNITSIAECFKKARSIFLNDEVDDINYNEHIKNVHTVTGLPLETISKSMLKLADEFINLPKEILEEVPNGSGFIESKVGINRSKVYWVPKGKILSVIAPGNNPLVHRSWLEALASGYKIIIRPSNRDPFTPYRLIKSLLLAGLSEDMIAFIPGEHDITDAIVEAGDYSLIFGNNILVDKYKKLNNTILRGPGYSKLYLDSTSQLSDDVVENIIVKDVLKDGGAKCSNLSGIIYNSVKKFPVESAINKIINEDSCGWLDKQGKLPLFSLNTANNLYKFLKQLKQTGLENIRFSNLDDVIIDLGDGICSIRPIVFKLSNLTEKFKNYELPFPTFWAYEINDDDIDMDFLKNTLYLDLISENKMLKYKCLIEPSIKKIVTHFNECSILNSNLPHDGYMLEKLFFAKAII</sequence>
<evidence type="ECO:0000259" key="2">
    <source>
        <dbReference type="Pfam" id="PF00171"/>
    </source>
</evidence>
<dbReference type="Gene3D" id="3.40.605.10">
    <property type="entry name" value="Aldehyde Dehydrogenase, Chain A, domain 1"/>
    <property type="match status" value="1"/>
</dbReference>
<proteinExistence type="predicted"/>
<feature type="domain" description="Aldehyde dehydrogenase" evidence="2">
    <location>
        <begin position="130"/>
        <end position="283"/>
    </location>
</feature>